<sequence>MDLALYEPDIPQNTAAILRTAFCLGARVHIVGPAGFDLSDRAMRRAGLDYAPRVPLLRHPTFEAFQAVAGRIVLFTTRATTPLTAFAFTAGDTLLFGRESAGVPEAVHALCPHTVRIPIVGDARSLNLAVAVGIGLFEAVRQTGGISPEGTP</sequence>
<feature type="binding site" evidence="6 7">
    <location>
        <position position="125"/>
    </location>
    <ligand>
        <name>S-adenosyl-L-methionine</name>
        <dbReference type="ChEBI" id="CHEBI:59789"/>
    </ligand>
</feature>
<dbReference type="RefSeq" id="WP_198881275.1">
    <property type="nucleotide sequence ID" value="NZ_JAEKJA010000005.1"/>
</dbReference>
<keyword evidence="1 6" id="KW-0963">Cytoplasm</keyword>
<evidence type="ECO:0000313" key="10">
    <source>
        <dbReference type="Proteomes" id="UP000609531"/>
    </source>
</evidence>
<dbReference type="EMBL" id="JAEKJA010000005">
    <property type="protein sequence ID" value="MBJ3775369.1"/>
    <property type="molecule type" value="Genomic_DNA"/>
</dbReference>
<evidence type="ECO:0000256" key="1">
    <source>
        <dbReference type="ARBA" id="ARBA00022490"/>
    </source>
</evidence>
<evidence type="ECO:0000256" key="3">
    <source>
        <dbReference type="ARBA" id="ARBA00022679"/>
    </source>
</evidence>
<proteinExistence type="inferred from homology"/>
<dbReference type="GO" id="GO:0008175">
    <property type="term" value="F:tRNA methyltransferase activity"/>
    <property type="evidence" value="ECO:0007669"/>
    <property type="project" value="UniProtKB-UniRule"/>
</dbReference>
<dbReference type="AlphaFoldDB" id="A0A934IEX7"/>
<dbReference type="InterPro" id="IPR001537">
    <property type="entry name" value="SpoU_MeTrfase"/>
</dbReference>
<reference evidence="9" key="1">
    <citation type="submission" date="2020-12" db="EMBL/GenBank/DDBJ databases">
        <title>Bacterial taxonomy.</title>
        <authorList>
            <person name="Pan X."/>
        </authorList>
    </citation>
    <scope>NUCLEOTIDE SEQUENCE</scope>
    <source>
        <strain evidence="9">B2012</strain>
    </source>
</reference>
<comment type="subunit">
    <text evidence="6">Homodimer.</text>
</comment>
<gene>
    <name evidence="6" type="primary">trmL</name>
    <name evidence="9" type="ORF">JCR33_06705</name>
</gene>
<dbReference type="InterPro" id="IPR029026">
    <property type="entry name" value="tRNA_m1G_MTases_N"/>
</dbReference>
<feature type="binding site" evidence="6 7">
    <location>
        <position position="117"/>
    </location>
    <ligand>
        <name>S-adenosyl-L-methionine</name>
        <dbReference type="ChEBI" id="CHEBI:59789"/>
    </ligand>
</feature>
<dbReference type="PANTHER" id="PTHR42971:SF1">
    <property type="entry name" value="TRNA (CYTIDINE(34)-2'-O)-METHYLTRANSFERASE"/>
    <property type="match status" value="1"/>
</dbReference>
<comment type="catalytic activity">
    <reaction evidence="6">
        <text>cytidine(34) in tRNA + S-adenosyl-L-methionine = 2'-O-methylcytidine(34) in tRNA + S-adenosyl-L-homocysteine + H(+)</text>
        <dbReference type="Rhea" id="RHEA:43084"/>
        <dbReference type="Rhea" id="RHEA-COMP:10331"/>
        <dbReference type="Rhea" id="RHEA-COMP:10332"/>
        <dbReference type="ChEBI" id="CHEBI:15378"/>
        <dbReference type="ChEBI" id="CHEBI:57856"/>
        <dbReference type="ChEBI" id="CHEBI:59789"/>
        <dbReference type="ChEBI" id="CHEBI:74495"/>
        <dbReference type="ChEBI" id="CHEBI:82748"/>
        <dbReference type="EC" id="2.1.1.207"/>
    </reaction>
</comment>
<evidence type="ECO:0000259" key="8">
    <source>
        <dbReference type="Pfam" id="PF00588"/>
    </source>
</evidence>
<evidence type="ECO:0000256" key="6">
    <source>
        <dbReference type="HAMAP-Rule" id="MF_01885"/>
    </source>
</evidence>
<dbReference type="SUPFAM" id="SSF75217">
    <property type="entry name" value="alpha/beta knot"/>
    <property type="match status" value="1"/>
</dbReference>
<dbReference type="InterPro" id="IPR029028">
    <property type="entry name" value="Alpha/beta_knot_MTases"/>
</dbReference>
<comment type="caution">
    <text evidence="9">The sequence shown here is derived from an EMBL/GenBank/DDBJ whole genome shotgun (WGS) entry which is preliminary data.</text>
</comment>
<accession>A0A934IEX7</accession>
<protein>
    <recommendedName>
        <fullName evidence="6">tRNA (cytidine(34)-2'-O)-methyltransferase</fullName>
        <ecNumber evidence="6">2.1.1.207</ecNumber>
    </recommendedName>
    <alternativeName>
        <fullName evidence="6">tRNA (cytidine/uridine-2'-O-)-methyltransferase TrmL</fullName>
    </alternativeName>
</protein>
<feature type="domain" description="tRNA/rRNA methyltransferase SpoU type" evidence="8">
    <location>
        <begin position="3"/>
        <end position="136"/>
    </location>
</feature>
<evidence type="ECO:0000256" key="7">
    <source>
        <dbReference type="PIRSR" id="PIRSR029256-1"/>
    </source>
</evidence>
<dbReference type="Proteomes" id="UP000609531">
    <property type="component" value="Unassembled WGS sequence"/>
</dbReference>
<dbReference type="EC" id="2.1.1.207" evidence="6"/>
<dbReference type="GO" id="GO:0005737">
    <property type="term" value="C:cytoplasm"/>
    <property type="evidence" value="ECO:0007669"/>
    <property type="project" value="UniProtKB-SubCell"/>
</dbReference>
<evidence type="ECO:0000256" key="2">
    <source>
        <dbReference type="ARBA" id="ARBA00022603"/>
    </source>
</evidence>
<keyword evidence="5 6" id="KW-0819">tRNA processing</keyword>
<keyword evidence="10" id="KW-1185">Reference proteome</keyword>
<comment type="catalytic activity">
    <reaction evidence="6">
        <text>5-carboxymethylaminomethyluridine(34) in tRNA(Leu) + S-adenosyl-L-methionine = 5-carboxymethylaminomethyl-2'-O-methyluridine(34) in tRNA(Leu) + S-adenosyl-L-homocysteine + H(+)</text>
        <dbReference type="Rhea" id="RHEA:43088"/>
        <dbReference type="Rhea" id="RHEA-COMP:10333"/>
        <dbReference type="Rhea" id="RHEA-COMP:10334"/>
        <dbReference type="ChEBI" id="CHEBI:15378"/>
        <dbReference type="ChEBI" id="CHEBI:57856"/>
        <dbReference type="ChEBI" id="CHEBI:59789"/>
        <dbReference type="ChEBI" id="CHEBI:74508"/>
        <dbReference type="ChEBI" id="CHEBI:74511"/>
        <dbReference type="EC" id="2.1.1.207"/>
    </reaction>
</comment>
<dbReference type="GO" id="GO:0002130">
    <property type="term" value="P:wobble position ribose methylation"/>
    <property type="evidence" value="ECO:0007669"/>
    <property type="project" value="TreeGrafter"/>
</dbReference>
<dbReference type="Pfam" id="PF00588">
    <property type="entry name" value="SpoU_methylase"/>
    <property type="match status" value="1"/>
</dbReference>
<evidence type="ECO:0000313" key="9">
    <source>
        <dbReference type="EMBL" id="MBJ3775369.1"/>
    </source>
</evidence>
<keyword evidence="4 6" id="KW-0949">S-adenosyl-L-methionine</keyword>
<keyword evidence="2 6" id="KW-0489">Methyltransferase</keyword>
<comment type="function">
    <text evidence="6">Methylates the ribose at the nucleotide 34 wobble position in the two leucyl isoacceptors tRNA(Leu)(CmAA) and tRNA(Leu)(cmnm5UmAA). Catalyzes the methyl transfer from S-adenosyl-L-methionine to the 2'-OH of the wobble nucleotide.</text>
</comment>
<comment type="similarity">
    <text evidence="6">Belongs to the class IV-like SAM-binding methyltransferase superfamily. RNA methyltransferase TrmH family. TrmL subfamily.</text>
</comment>
<dbReference type="GO" id="GO:0003723">
    <property type="term" value="F:RNA binding"/>
    <property type="evidence" value="ECO:0007669"/>
    <property type="project" value="InterPro"/>
</dbReference>
<dbReference type="HAMAP" id="MF_01885">
    <property type="entry name" value="tRNA_methyltr_TrmL"/>
    <property type="match status" value="1"/>
</dbReference>
<dbReference type="CDD" id="cd18094">
    <property type="entry name" value="SpoU-like_TrmL"/>
    <property type="match status" value="1"/>
</dbReference>
<comment type="subcellular location">
    <subcellularLocation>
        <location evidence="6">Cytoplasm</location>
    </subcellularLocation>
</comment>
<dbReference type="PANTHER" id="PTHR42971">
    <property type="entry name" value="TRNA (CYTIDINE(34)-2'-O)-METHYLTRANSFERASE"/>
    <property type="match status" value="1"/>
</dbReference>
<evidence type="ECO:0000256" key="4">
    <source>
        <dbReference type="ARBA" id="ARBA00022691"/>
    </source>
</evidence>
<evidence type="ECO:0000256" key="5">
    <source>
        <dbReference type="ARBA" id="ARBA00022694"/>
    </source>
</evidence>
<comment type="caution">
    <text evidence="6">Lacks conserved residue(s) required for the propagation of feature annotation.</text>
</comment>
<feature type="binding site" evidence="6 7">
    <location>
        <position position="97"/>
    </location>
    <ligand>
        <name>S-adenosyl-L-methionine</name>
        <dbReference type="ChEBI" id="CHEBI:59789"/>
    </ligand>
</feature>
<dbReference type="Gene3D" id="3.40.1280.10">
    <property type="match status" value="1"/>
</dbReference>
<keyword evidence="3 6" id="KW-0808">Transferase</keyword>
<organism evidence="9 10">
    <name type="scientific">Acuticoccus mangrovi</name>
    <dbReference type="NCBI Taxonomy" id="2796142"/>
    <lineage>
        <taxon>Bacteria</taxon>
        <taxon>Pseudomonadati</taxon>
        <taxon>Pseudomonadota</taxon>
        <taxon>Alphaproteobacteria</taxon>
        <taxon>Hyphomicrobiales</taxon>
        <taxon>Amorphaceae</taxon>
        <taxon>Acuticoccus</taxon>
    </lineage>
</organism>
<name>A0A934IEX7_9HYPH</name>
<dbReference type="PIRSF" id="PIRSF029256">
    <property type="entry name" value="SpoU_TrmH_prd"/>
    <property type="match status" value="1"/>
</dbReference>
<dbReference type="GO" id="GO:0008757">
    <property type="term" value="F:S-adenosylmethionine-dependent methyltransferase activity"/>
    <property type="evidence" value="ECO:0007669"/>
    <property type="project" value="UniProtKB-UniRule"/>
</dbReference>
<dbReference type="InterPro" id="IPR016914">
    <property type="entry name" value="TrmL"/>
</dbReference>